<reference evidence="1 2" key="2">
    <citation type="journal article" date="2011" name="Stand. Genomic Sci.">
        <title>Complete genome sequence of Desulfurococcus mucosus type strain (O7/1).</title>
        <authorList>
            <person name="Wirth R."/>
            <person name="Chertkov O."/>
            <person name="Held B."/>
            <person name="Lapidus A."/>
            <person name="Nolan M."/>
            <person name="Lucas S."/>
            <person name="Hammon N."/>
            <person name="Deshpande S."/>
            <person name="Cheng J.F."/>
            <person name="Tapia R."/>
            <person name="Han C."/>
            <person name="Goodwin L."/>
            <person name="Pitluck S."/>
            <person name="Liolios K."/>
            <person name="Ioanna P."/>
            <person name="Ivanova N."/>
            <person name="Mavromatis K."/>
            <person name="Mikhailova N."/>
            <person name="Pati A."/>
            <person name="Chen A."/>
            <person name="Palaniappan K."/>
            <person name="Land M."/>
            <person name="Hauser L."/>
            <person name="Chang Y.J."/>
            <person name="Jeffries C.D."/>
            <person name="Bilek Y."/>
            <person name="Hader T."/>
            <person name="Rohde M."/>
            <person name="Spring S."/>
            <person name="Sikorski J."/>
            <person name="Goker M."/>
            <person name="Woyke T."/>
            <person name="Bristow J."/>
            <person name="Eisen J.A."/>
            <person name="Markowitz V."/>
            <person name="Hugenholtz P."/>
            <person name="Kyrpides N.C."/>
            <person name="Klenk H.P."/>
        </authorList>
    </citation>
    <scope>NUCLEOTIDE SEQUENCE [LARGE SCALE GENOMIC DNA]</scope>
    <source>
        <strain evidence="2">ATCC 35584 / DSM 2162 / JCM 9187 / O7/1</strain>
    </source>
</reference>
<evidence type="ECO:0000313" key="1">
    <source>
        <dbReference type="EMBL" id="ADV64602.1"/>
    </source>
</evidence>
<name>E8R7X6_DESM0</name>
<dbReference type="KEGG" id="dmu:Desmu_0283"/>
<dbReference type="Proteomes" id="UP000001068">
    <property type="component" value="Chromosome"/>
</dbReference>
<keyword evidence="2" id="KW-1185">Reference proteome</keyword>
<reference evidence="2" key="1">
    <citation type="submission" date="2010-11" db="EMBL/GenBank/DDBJ databases">
        <title>The complete genome of Desulfurococcus mucosus DSM 2162.</title>
        <authorList>
            <consortium name="US DOE Joint Genome Institute (JGI-PGF)"/>
            <person name="Lucas S."/>
            <person name="Copeland A."/>
            <person name="Lapidus A."/>
            <person name="Bruce D."/>
            <person name="Goodwin L."/>
            <person name="Pitluck S."/>
            <person name="Kyrpides N."/>
            <person name="Mavromatis K."/>
            <person name="Pagani I."/>
            <person name="Ivanova N."/>
            <person name="Ovchinnikova G."/>
            <person name="Chertkov O."/>
            <person name="Held B."/>
            <person name="Brettin T."/>
            <person name="Detter J.C."/>
            <person name="Tapia R."/>
            <person name="Han C."/>
            <person name="Land M."/>
            <person name="Hauser L."/>
            <person name="Markowitz V."/>
            <person name="Cheng J.-F."/>
            <person name="Hugenholtz P."/>
            <person name="Woyke T."/>
            <person name="Wu D."/>
            <person name="Wirth R."/>
            <person name="Bilek Y."/>
            <person name="Hader T."/>
            <person name="Klenk H.-P."/>
            <person name="Eisen J.A."/>
        </authorList>
    </citation>
    <scope>NUCLEOTIDE SEQUENCE [LARGE SCALE GENOMIC DNA]</scope>
    <source>
        <strain evidence="2">ATCC 35584 / DSM 2162 / JCM 9187 / O7/1</strain>
    </source>
</reference>
<dbReference type="HOGENOM" id="CLU_1080105_0_0_2"/>
<dbReference type="eggNOG" id="arCOG08836">
    <property type="taxonomic scope" value="Archaea"/>
</dbReference>
<gene>
    <name evidence="1" type="ordered locus">Desmu_0283</name>
</gene>
<proteinExistence type="predicted"/>
<dbReference type="GeneID" id="10152975"/>
<evidence type="ECO:0000313" key="2">
    <source>
        <dbReference type="Proteomes" id="UP000001068"/>
    </source>
</evidence>
<accession>E8R7X6</accession>
<organism evidence="1 2">
    <name type="scientific">Desulfurococcus mucosus (strain ATCC 35584 / DSM 2162 / JCM 9187 / O7/1)</name>
    <dbReference type="NCBI Taxonomy" id="765177"/>
    <lineage>
        <taxon>Archaea</taxon>
        <taxon>Thermoproteota</taxon>
        <taxon>Thermoprotei</taxon>
        <taxon>Desulfurococcales</taxon>
        <taxon>Desulfurococcaceae</taxon>
        <taxon>Desulfurococcus</taxon>
    </lineage>
</organism>
<sequence precursor="true">MKGVSETFSTLILVGVFTALALALIPYSYFATMSSLQKTEYEYVKHVFKSMAAYFPNIVLAGEYAASIPAQHTSIGYTQAGRIEVYLNSSSTPVVVLNCAALTLGAGIPGAPVGLVYGVGEYLVGDVRFVPRVYEYRSESSGLMTTSFDVCRMLLSVDVVLKGDLQGYYYVLQLYNLTVHLAGGNGHSLRITPTGLRHVYSNIAANLWNITIVVYDYIVGVRRSYGVADLVKAGFGEAYAGVPFSVDIVVEDVVVEVV</sequence>
<dbReference type="RefSeq" id="WP_013561824.1">
    <property type="nucleotide sequence ID" value="NC_014961.1"/>
</dbReference>
<dbReference type="EMBL" id="CP002363">
    <property type="protein sequence ID" value="ADV64602.1"/>
    <property type="molecule type" value="Genomic_DNA"/>
</dbReference>
<protein>
    <submittedName>
        <fullName evidence="1">Uncharacterized protein</fullName>
    </submittedName>
</protein>
<dbReference type="OrthoDB" id="18742at2157"/>
<dbReference type="AlphaFoldDB" id="E8R7X6"/>
<dbReference type="STRING" id="765177.Desmu_0283"/>